<dbReference type="EMBL" id="SHKX01000003">
    <property type="protein sequence ID" value="RZU48175.1"/>
    <property type="molecule type" value="Genomic_DNA"/>
</dbReference>
<keyword evidence="1" id="KW-1133">Transmembrane helix</keyword>
<protein>
    <submittedName>
        <fullName evidence="2">Uncharacterized protein</fullName>
    </submittedName>
</protein>
<keyword evidence="3" id="KW-1185">Reference proteome</keyword>
<evidence type="ECO:0000256" key="1">
    <source>
        <dbReference type="SAM" id="Phobius"/>
    </source>
</evidence>
<sequence>MLNQLYQSYMHFAWILYAAFCYIFSALILFVGCKLAWHIAFGEGILTIRLGRLIILEVELITNPKKK</sequence>
<dbReference type="AlphaFoldDB" id="A0A4Q7ZDQ2"/>
<reference evidence="2 3" key="1">
    <citation type="submission" date="2019-02" db="EMBL/GenBank/DDBJ databases">
        <title>Genomic Encyclopedia of Type Strains, Phase IV (KMG-IV): sequencing the most valuable type-strain genomes for metagenomic binning, comparative biology and taxonomic classification.</title>
        <authorList>
            <person name="Goeker M."/>
        </authorList>
    </citation>
    <scope>NUCLEOTIDE SEQUENCE [LARGE SCALE GENOMIC DNA]</scope>
    <source>
        <strain evidence="2 3">DSM 105135</strain>
    </source>
</reference>
<accession>A0A4Q7ZDQ2</accession>
<gene>
    <name evidence="2" type="ORF">EV700_0149</name>
</gene>
<proteinExistence type="predicted"/>
<name>A0A4Q7ZDQ2_9GAMM</name>
<evidence type="ECO:0000313" key="2">
    <source>
        <dbReference type="EMBL" id="RZU48175.1"/>
    </source>
</evidence>
<organism evidence="2 3">
    <name type="scientific">Fluviicoccus keumensis</name>
    <dbReference type="NCBI Taxonomy" id="1435465"/>
    <lineage>
        <taxon>Bacteria</taxon>
        <taxon>Pseudomonadati</taxon>
        <taxon>Pseudomonadota</taxon>
        <taxon>Gammaproteobacteria</taxon>
        <taxon>Moraxellales</taxon>
        <taxon>Moraxellaceae</taxon>
        <taxon>Fluviicoccus</taxon>
    </lineage>
</organism>
<keyword evidence="1" id="KW-0472">Membrane</keyword>
<dbReference type="Proteomes" id="UP000292423">
    <property type="component" value="Unassembled WGS sequence"/>
</dbReference>
<comment type="caution">
    <text evidence="2">The sequence shown here is derived from an EMBL/GenBank/DDBJ whole genome shotgun (WGS) entry which is preliminary data.</text>
</comment>
<evidence type="ECO:0000313" key="3">
    <source>
        <dbReference type="Proteomes" id="UP000292423"/>
    </source>
</evidence>
<keyword evidence="1" id="KW-0812">Transmembrane</keyword>
<feature type="transmembrane region" description="Helical" evidence="1">
    <location>
        <begin position="12"/>
        <end position="31"/>
    </location>
</feature>
<dbReference type="RefSeq" id="WP_130410455.1">
    <property type="nucleotide sequence ID" value="NZ_SHKX01000003.1"/>
</dbReference>